<evidence type="ECO:0000256" key="4">
    <source>
        <dbReference type="SAM" id="MobiDB-lite"/>
    </source>
</evidence>
<organism evidence="6">
    <name type="scientific">Daucus carota subsp. sativus</name>
    <name type="common">Carrot</name>
    <dbReference type="NCBI Taxonomy" id="79200"/>
    <lineage>
        <taxon>Eukaryota</taxon>
        <taxon>Viridiplantae</taxon>
        <taxon>Streptophyta</taxon>
        <taxon>Embryophyta</taxon>
        <taxon>Tracheophyta</taxon>
        <taxon>Spermatophyta</taxon>
        <taxon>Magnoliopsida</taxon>
        <taxon>eudicotyledons</taxon>
        <taxon>Gunneridae</taxon>
        <taxon>Pentapetalae</taxon>
        <taxon>asterids</taxon>
        <taxon>campanulids</taxon>
        <taxon>Apiales</taxon>
        <taxon>Apiaceae</taxon>
        <taxon>Apioideae</taxon>
        <taxon>Scandiceae</taxon>
        <taxon>Daucinae</taxon>
        <taxon>Daucus</taxon>
        <taxon>Daucus sect. Daucus</taxon>
    </lineage>
</organism>
<reference evidence="7" key="2">
    <citation type="submission" date="2022-03" db="EMBL/GenBank/DDBJ databases">
        <title>Draft title - Genomic analysis of global carrot germplasm unveils the trajectory of domestication and the origin of high carotenoid orange carrot.</title>
        <authorList>
            <person name="Iorizzo M."/>
            <person name="Ellison S."/>
            <person name="Senalik D."/>
            <person name="Macko-Podgorni A."/>
            <person name="Grzebelus D."/>
            <person name="Bostan H."/>
            <person name="Rolling W."/>
            <person name="Curaba J."/>
            <person name="Simon P."/>
        </authorList>
    </citation>
    <scope>NUCLEOTIDE SEQUENCE</scope>
    <source>
        <tissue evidence="7">Leaf</tissue>
    </source>
</reference>
<keyword evidence="8" id="KW-1185">Reference proteome</keyword>
<dbReference type="GO" id="GO:0043565">
    <property type="term" value="F:sequence-specific DNA binding"/>
    <property type="evidence" value="ECO:0007669"/>
    <property type="project" value="InterPro"/>
</dbReference>
<dbReference type="Proteomes" id="UP000077755">
    <property type="component" value="Chromosome 2"/>
</dbReference>
<feature type="domain" description="Leucine zipper homeobox-associated" evidence="5">
    <location>
        <begin position="174"/>
        <end position="203"/>
    </location>
</feature>
<feature type="coiled-coil region" evidence="3">
    <location>
        <begin position="173"/>
        <end position="200"/>
    </location>
</feature>
<feature type="compositionally biased region" description="Polar residues" evidence="4">
    <location>
        <begin position="1"/>
        <end position="10"/>
    </location>
</feature>
<reference evidence="6" key="1">
    <citation type="journal article" date="2016" name="Nat. Genet.">
        <title>A high-quality carrot genome assembly provides new insights into carotenoid accumulation and asterid genome evolution.</title>
        <authorList>
            <person name="Iorizzo M."/>
            <person name="Ellison S."/>
            <person name="Senalik D."/>
            <person name="Zeng P."/>
            <person name="Satapoomin P."/>
            <person name="Huang J."/>
            <person name="Bowman M."/>
            <person name="Iovene M."/>
            <person name="Sanseverino W."/>
            <person name="Cavagnaro P."/>
            <person name="Yildiz M."/>
            <person name="Macko-Podgorni A."/>
            <person name="Moranska E."/>
            <person name="Grzebelus E."/>
            <person name="Grzebelus D."/>
            <person name="Ashrafi H."/>
            <person name="Zheng Z."/>
            <person name="Cheng S."/>
            <person name="Spooner D."/>
            <person name="Van Deynze A."/>
            <person name="Simon P."/>
        </authorList>
    </citation>
    <scope>NUCLEOTIDE SEQUENCE [LARGE SCALE GENOMIC DNA]</scope>
    <source>
        <tissue evidence="6">Leaf</tissue>
    </source>
</reference>
<dbReference type="SUPFAM" id="SSF51445">
    <property type="entry name" value="(Trans)glycosidases"/>
    <property type="match status" value="1"/>
</dbReference>
<dbReference type="Gene3D" id="3.20.20.80">
    <property type="entry name" value="Glycosidases"/>
    <property type="match status" value="1"/>
</dbReference>
<dbReference type="InterPro" id="IPR001360">
    <property type="entry name" value="Glyco_hydro_1"/>
</dbReference>
<name>A0A169WJR1_DAUCS</name>
<feature type="region of interest" description="Disordered" evidence="4">
    <location>
        <begin position="1"/>
        <end position="25"/>
    </location>
</feature>
<proteinExistence type="inferred from homology"/>
<evidence type="ECO:0000256" key="1">
    <source>
        <dbReference type="ARBA" id="ARBA00010838"/>
    </source>
</evidence>
<dbReference type="AlphaFoldDB" id="A0A169WJR1"/>
<evidence type="ECO:0000313" key="8">
    <source>
        <dbReference type="Proteomes" id="UP000077755"/>
    </source>
</evidence>
<evidence type="ECO:0000256" key="3">
    <source>
        <dbReference type="SAM" id="Coils"/>
    </source>
</evidence>
<dbReference type="Pfam" id="PF02183">
    <property type="entry name" value="HALZ"/>
    <property type="match status" value="1"/>
</dbReference>
<dbReference type="Pfam" id="PF00232">
    <property type="entry name" value="Glyco_hydro_1"/>
    <property type="match status" value="2"/>
</dbReference>
<dbReference type="PANTHER" id="PTHR10353:SF28">
    <property type="entry name" value="BETA-GLUCOSIDASE 44"/>
    <property type="match status" value="1"/>
</dbReference>
<dbReference type="InterPro" id="IPR017853">
    <property type="entry name" value="GH"/>
</dbReference>
<dbReference type="EMBL" id="LNRQ01000002">
    <property type="protein sequence ID" value="KZN04792.1"/>
    <property type="molecule type" value="Genomic_DNA"/>
</dbReference>
<sequence length="203" mass="23945">MDSLEMSNLKSPAPQLERSTLKSTPRQLEAANRDYTVNGEVQDRNGRWLYTSTAPKPHNIDLTKKLNFDAYRFSISWSRIFPSITPYANLNHYHLPQALQEKYNGWLGHELVKDFADYEDFCFKTFGDRVKNWMTFKKYVPEHTEEEDWNSLGFCMICKLSYGFKTDESSLKTKQLEKDYDILKESYDKLEVDYDSLSKDNEK</sequence>
<dbReference type="GO" id="GO:0008422">
    <property type="term" value="F:beta-glucosidase activity"/>
    <property type="evidence" value="ECO:0007669"/>
    <property type="project" value="TreeGrafter"/>
</dbReference>
<evidence type="ECO:0000313" key="7">
    <source>
        <dbReference type="EMBL" id="WOG87110.1"/>
    </source>
</evidence>
<protein>
    <recommendedName>
        <fullName evidence="5">Leucine zipper homeobox-associated domain-containing protein</fullName>
    </recommendedName>
</protein>
<comment type="similarity">
    <text evidence="1 2">Belongs to the glycosyl hydrolase 1 family.</text>
</comment>
<evidence type="ECO:0000259" key="5">
    <source>
        <dbReference type="Pfam" id="PF02183"/>
    </source>
</evidence>
<dbReference type="STRING" id="79200.A0A169WJR1"/>
<dbReference type="GO" id="GO:0006355">
    <property type="term" value="P:regulation of DNA-templated transcription"/>
    <property type="evidence" value="ECO:0007669"/>
    <property type="project" value="InterPro"/>
</dbReference>
<accession>A0A169WJR1</accession>
<dbReference type="PANTHER" id="PTHR10353">
    <property type="entry name" value="GLYCOSYL HYDROLASE"/>
    <property type="match status" value="1"/>
</dbReference>
<dbReference type="GO" id="GO:0005975">
    <property type="term" value="P:carbohydrate metabolic process"/>
    <property type="evidence" value="ECO:0007669"/>
    <property type="project" value="InterPro"/>
</dbReference>
<dbReference type="Gramene" id="KZN04792">
    <property type="protein sequence ID" value="KZN04792"/>
    <property type="gene ID" value="DCAR_005629"/>
</dbReference>
<dbReference type="InterPro" id="IPR003106">
    <property type="entry name" value="Leu_zip_homeo"/>
</dbReference>
<dbReference type="EMBL" id="CP093344">
    <property type="protein sequence ID" value="WOG87110.1"/>
    <property type="molecule type" value="Genomic_DNA"/>
</dbReference>
<keyword evidence="3" id="KW-0175">Coiled coil</keyword>
<gene>
    <name evidence="6" type="ORF">DCAR_005629</name>
    <name evidence="7" type="ORF">DCAR_0206332</name>
</gene>
<evidence type="ECO:0000256" key="2">
    <source>
        <dbReference type="RuleBase" id="RU003690"/>
    </source>
</evidence>
<evidence type="ECO:0000313" key="6">
    <source>
        <dbReference type="EMBL" id="KZN04792.1"/>
    </source>
</evidence>